<feature type="domain" description="Tr-type G" evidence="2">
    <location>
        <begin position="282"/>
        <end position="504"/>
    </location>
</feature>
<dbReference type="CDD" id="cd16263">
    <property type="entry name" value="BipA_III"/>
    <property type="match status" value="1"/>
</dbReference>
<dbReference type="GO" id="GO:0005525">
    <property type="term" value="F:GTP binding"/>
    <property type="evidence" value="ECO:0007669"/>
    <property type="project" value="InterPro"/>
</dbReference>
<dbReference type="SUPFAM" id="SSF54980">
    <property type="entry name" value="EF-G C-terminal domain-like"/>
    <property type="match status" value="2"/>
</dbReference>
<dbReference type="GO" id="GO:1990904">
    <property type="term" value="C:ribonucleoprotein complex"/>
    <property type="evidence" value="ECO:0007669"/>
    <property type="project" value="TreeGrafter"/>
</dbReference>
<dbReference type="Gene3D" id="3.40.50.300">
    <property type="entry name" value="P-loop containing nucleotide triphosphate hydrolases"/>
    <property type="match status" value="1"/>
</dbReference>
<dbReference type="GO" id="GO:0003924">
    <property type="term" value="F:GTPase activity"/>
    <property type="evidence" value="ECO:0007669"/>
    <property type="project" value="InterPro"/>
</dbReference>
<feature type="region of interest" description="Disordered" evidence="1">
    <location>
        <begin position="83"/>
        <end position="185"/>
    </location>
</feature>
<dbReference type="PROSITE" id="PS51722">
    <property type="entry name" value="G_TR_2"/>
    <property type="match status" value="1"/>
</dbReference>
<dbReference type="AlphaFoldDB" id="A0A388K4D0"/>
<dbReference type="InterPro" id="IPR042116">
    <property type="entry name" value="TypA/BipA_C"/>
</dbReference>
<dbReference type="CDD" id="cd01891">
    <property type="entry name" value="TypA_BipA"/>
    <property type="match status" value="1"/>
</dbReference>
<dbReference type="InterPro" id="IPR000640">
    <property type="entry name" value="EFG_V-like"/>
</dbReference>
<dbReference type="InterPro" id="IPR035647">
    <property type="entry name" value="EFG_III/V"/>
</dbReference>
<organism evidence="3 4">
    <name type="scientific">Chara braunii</name>
    <name type="common">Braun's stonewort</name>
    <dbReference type="NCBI Taxonomy" id="69332"/>
    <lineage>
        <taxon>Eukaryota</taxon>
        <taxon>Viridiplantae</taxon>
        <taxon>Streptophyta</taxon>
        <taxon>Charophyceae</taxon>
        <taxon>Charales</taxon>
        <taxon>Characeae</taxon>
        <taxon>Chara</taxon>
    </lineage>
</organism>
<dbReference type="InterPro" id="IPR048876">
    <property type="entry name" value="BipA_C"/>
</dbReference>
<dbReference type="PANTHER" id="PTHR42908">
    <property type="entry name" value="TRANSLATION ELONGATION FACTOR-RELATED"/>
    <property type="match status" value="1"/>
</dbReference>
<evidence type="ECO:0000313" key="4">
    <source>
        <dbReference type="Proteomes" id="UP000265515"/>
    </source>
</evidence>
<dbReference type="CDD" id="cd03691">
    <property type="entry name" value="BipA_TypA_II"/>
    <property type="match status" value="1"/>
</dbReference>
<dbReference type="FunFam" id="2.40.50.250:FF:000001">
    <property type="entry name" value="GTP-binding protein TypA"/>
    <property type="match status" value="1"/>
</dbReference>
<dbReference type="InterPro" id="IPR005225">
    <property type="entry name" value="Small_GTP-bd"/>
</dbReference>
<accession>A0A388K4D0</accession>
<dbReference type="SUPFAM" id="SSF52540">
    <property type="entry name" value="P-loop containing nucleoside triphosphate hydrolases"/>
    <property type="match status" value="1"/>
</dbReference>
<reference evidence="3 4" key="1">
    <citation type="journal article" date="2018" name="Cell">
        <title>The Chara Genome: Secondary Complexity and Implications for Plant Terrestrialization.</title>
        <authorList>
            <person name="Nishiyama T."/>
            <person name="Sakayama H."/>
            <person name="Vries J.D."/>
            <person name="Buschmann H."/>
            <person name="Saint-Marcoux D."/>
            <person name="Ullrich K.K."/>
            <person name="Haas F.B."/>
            <person name="Vanderstraeten L."/>
            <person name="Becker D."/>
            <person name="Lang D."/>
            <person name="Vosolsobe S."/>
            <person name="Rombauts S."/>
            <person name="Wilhelmsson P.K.I."/>
            <person name="Janitza P."/>
            <person name="Kern R."/>
            <person name="Heyl A."/>
            <person name="Rumpler F."/>
            <person name="Villalobos L.I.A.C."/>
            <person name="Clay J.M."/>
            <person name="Skokan R."/>
            <person name="Toyoda A."/>
            <person name="Suzuki Y."/>
            <person name="Kagoshima H."/>
            <person name="Schijlen E."/>
            <person name="Tajeshwar N."/>
            <person name="Catarino B."/>
            <person name="Hetherington A.J."/>
            <person name="Saltykova A."/>
            <person name="Bonnot C."/>
            <person name="Breuninger H."/>
            <person name="Symeonidi A."/>
            <person name="Radhakrishnan G.V."/>
            <person name="Van Nieuwerburgh F."/>
            <person name="Deforce D."/>
            <person name="Chang C."/>
            <person name="Karol K.G."/>
            <person name="Hedrich R."/>
            <person name="Ulvskov P."/>
            <person name="Glockner G."/>
            <person name="Delwiche C.F."/>
            <person name="Petrasek J."/>
            <person name="Van de Peer Y."/>
            <person name="Friml J."/>
            <person name="Beilby M."/>
            <person name="Dolan L."/>
            <person name="Kohara Y."/>
            <person name="Sugano S."/>
            <person name="Fujiyama A."/>
            <person name="Delaux P.-M."/>
            <person name="Quint M."/>
            <person name="TheiBen G."/>
            <person name="Hagemann M."/>
            <person name="Harholt J."/>
            <person name="Dunand C."/>
            <person name="Zachgo S."/>
            <person name="Langdale J."/>
            <person name="Maumus F."/>
            <person name="Straeten D.V.D."/>
            <person name="Gould S.B."/>
            <person name="Rensing S.A."/>
        </authorList>
    </citation>
    <scope>NUCLEOTIDE SEQUENCE [LARGE SCALE GENOMIC DNA]</scope>
    <source>
        <strain evidence="3 4">S276</strain>
    </source>
</reference>
<dbReference type="EMBL" id="BFEA01000056">
    <property type="protein sequence ID" value="GBG64914.1"/>
    <property type="molecule type" value="Genomic_DNA"/>
</dbReference>
<dbReference type="Gene3D" id="3.30.70.240">
    <property type="match status" value="1"/>
</dbReference>
<dbReference type="FunFam" id="3.30.70.870:FF:000003">
    <property type="entry name" value="GTP-binding protein TypA"/>
    <property type="match status" value="1"/>
</dbReference>
<dbReference type="PRINTS" id="PR00315">
    <property type="entry name" value="ELONGATNFCT"/>
</dbReference>
<dbReference type="OrthoDB" id="364892at2759"/>
<feature type="compositionally biased region" description="Gly residues" evidence="1">
    <location>
        <begin position="567"/>
        <end position="582"/>
    </location>
</feature>
<keyword evidence="4" id="KW-1185">Reference proteome</keyword>
<sequence>MMMTWGRRSLSRSVRTTATCLRCRAVFFWAASATKGGGGESAVAAIATSSSPSLSAFPLSSSPLSDPDSSAAATTATCRDQKDFDLVPPQQNPIWNCVKRSSIGGGQSSSSSTFPPLKGGSSSATSSFNVASGSGSQQSSIGRQPSSSSTGTSTFNVQSRSGWSTWQRWRSPPPPASYPTPKLGQRRGSTAVVVLLSPPPLGFSSPSSSSSSSSSCFFSSFPKMAMASAMAGAPSSSWPALFGTRNLVTGSTAGMEREERREAEEVEQNGGKSAPRDSSSSVGIRDLAIIAHVDHGKTTLMDRLLKHCGLNLEGERVMDSITLEKERGITIASKCTSFEYKGYVLNVVDTPGHADFGGEVERVLDMVDGVVLLVDATEGPLAQTKFVLGKALRKNLRPLVVLNKADRPTVTRERCTAVENEIFDLFASLDATDEQLDFPLLYASARDGWASKELLPRGGGGGASSSSSASSSLDNKNKSGESGSPVDGMDALLDAVVEHVPEPTGDPDAPFRFLVSMIDRDPYVGRILTGRISDGTVRVGDRVVVLRQRRAADGGGGGVEQEEEGGGENLAGNGGGGGGGGGQVTKIFKTHGTTRTVVQTASAGDIVSIAGIADAGVTDTIASPLASSPLPATPIDPPTIMMSFAVNDSPLAGKDGSLLTGSKIGERLRAEAETNVSITVEPTRGNDAFHVCGRGELQLGVLIENMRREGFELSVSPPKVLYRKDEVTGATLEPIEEVMIEVDDEYVGAVIEGISLRRGDLTEMVPNALGTGKTRLSFTCPSRGLIGYRSVFNTETRGTGMIHRSFLGYEPKRGPLDRVRKGALVAMTSGAITAHALMSLEARGILFVEPQAECYDGMIIGEHSREGDLEVNPVRTKHLSNVRSAGNDENVRLSPPRQIFLEEAIGYVGPDELIEVTPKSIRLRKRYLNATDRKTLRRNKATND</sequence>
<dbReference type="Gene3D" id="2.40.50.250">
    <property type="entry name" value="bipa protein"/>
    <property type="match status" value="1"/>
</dbReference>
<feature type="region of interest" description="Disordered" evidence="1">
    <location>
        <begin position="456"/>
        <end position="488"/>
    </location>
</feature>
<dbReference type="Gramene" id="GBG64914">
    <property type="protein sequence ID" value="GBG64914"/>
    <property type="gene ID" value="CBR_g48662"/>
</dbReference>
<dbReference type="Pfam" id="PF00009">
    <property type="entry name" value="GTP_EFTU"/>
    <property type="match status" value="1"/>
</dbReference>
<proteinExistence type="predicted"/>
<name>A0A388K4D0_CHABU</name>
<dbReference type="InterPro" id="IPR047042">
    <property type="entry name" value="BipA_II"/>
</dbReference>
<dbReference type="CDD" id="cd03710">
    <property type="entry name" value="BipA_TypA_C"/>
    <property type="match status" value="1"/>
</dbReference>
<feature type="region of interest" description="Disordered" evidence="1">
    <location>
        <begin position="252"/>
        <end position="280"/>
    </location>
</feature>
<feature type="region of interest" description="Disordered" evidence="1">
    <location>
        <begin position="551"/>
        <end position="582"/>
    </location>
</feature>
<evidence type="ECO:0000313" key="3">
    <source>
        <dbReference type="EMBL" id="GBG64914.1"/>
    </source>
</evidence>
<dbReference type="Pfam" id="PF00679">
    <property type="entry name" value="EFG_C"/>
    <property type="match status" value="1"/>
</dbReference>
<comment type="caution">
    <text evidence="3">The sequence shown here is derived from an EMBL/GenBank/DDBJ whole genome shotgun (WGS) entry which is preliminary data.</text>
</comment>
<dbReference type="InterPro" id="IPR009000">
    <property type="entry name" value="Transl_B-barrel_sf"/>
</dbReference>
<gene>
    <name evidence="3" type="ORF">CBR_g48662</name>
</gene>
<dbReference type="SUPFAM" id="SSF50447">
    <property type="entry name" value="Translation proteins"/>
    <property type="match status" value="1"/>
</dbReference>
<evidence type="ECO:0000259" key="2">
    <source>
        <dbReference type="PROSITE" id="PS51722"/>
    </source>
</evidence>
<dbReference type="FunFam" id="3.30.70.240:FF:000002">
    <property type="entry name" value="GTP-binding protein TypA"/>
    <property type="match status" value="1"/>
</dbReference>
<dbReference type="InterPro" id="IPR035651">
    <property type="entry name" value="BipA_V"/>
</dbReference>
<dbReference type="Pfam" id="PF21018">
    <property type="entry name" value="BipA_C"/>
    <property type="match status" value="1"/>
</dbReference>
<feature type="region of interest" description="Disordered" evidence="1">
    <location>
        <begin position="57"/>
        <end position="76"/>
    </location>
</feature>
<feature type="compositionally biased region" description="Low complexity" evidence="1">
    <location>
        <begin position="119"/>
        <end position="149"/>
    </location>
</feature>
<dbReference type="InterPro" id="IPR047041">
    <property type="entry name" value="BipA_GTP-bd_dom"/>
</dbReference>
<dbReference type="PANTHER" id="PTHR42908:SF8">
    <property type="entry name" value="TR-TYPE G DOMAIN-CONTAINING PROTEIN"/>
    <property type="match status" value="1"/>
</dbReference>
<dbReference type="STRING" id="69332.A0A388K4D0"/>
<dbReference type="InterPro" id="IPR031157">
    <property type="entry name" value="G_TR_CS"/>
</dbReference>
<dbReference type="PROSITE" id="PS00301">
    <property type="entry name" value="G_TR_1"/>
    <property type="match status" value="1"/>
</dbReference>
<dbReference type="InterPro" id="IPR047043">
    <property type="entry name" value="BipA_III"/>
</dbReference>
<protein>
    <recommendedName>
        <fullName evidence="2">Tr-type G domain-containing protein</fullName>
    </recommendedName>
</protein>
<dbReference type="Gene3D" id="3.30.70.870">
    <property type="entry name" value="Elongation Factor G (Translational Gtpase), domain 3"/>
    <property type="match status" value="1"/>
</dbReference>
<dbReference type="Proteomes" id="UP000265515">
    <property type="component" value="Unassembled WGS sequence"/>
</dbReference>
<dbReference type="InterPro" id="IPR000795">
    <property type="entry name" value="T_Tr_GTP-bd_dom"/>
</dbReference>
<dbReference type="InterPro" id="IPR027417">
    <property type="entry name" value="P-loop_NTPase"/>
</dbReference>
<feature type="compositionally biased region" description="Polar residues" evidence="1">
    <location>
        <begin position="150"/>
        <end position="168"/>
    </location>
</feature>
<dbReference type="GO" id="GO:0005829">
    <property type="term" value="C:cytosol"/>
    <property type="evidence" value="ECO:0007669"/>
    <property type="project" value="TreeGrafter"/>
</dbReference>
<dbReference type="NCBIfam" id="TIGR00231">
    <property type="entry name" value="small_GTP"/>
    <property type="match status" value="1"/>
</dbReference>
<dbReference type="Gene3D" id="2.40.30.10">
    <property type="entry name" value="Translation factors"/>
    <property type="match status" value="1"/>
</dbReference>
<evidence type="ECO:0000256" key="1">
    <source>
        <dbReference type="SAM" id="MobiDB-lite"/>
    </source>
</evidence>